<accession>A0A8I0MZ35</accession>
<dbReference type="EMBL" id="AQHF01000034">
    <property type="protein sequence ID" value="MBE0348575.1"/>
    <property type="molecule type" value="Genomic_DNA"/>
</dbReference>
<dbReference type="Proteomes" id="UP000660708">
    <property type="component" value="Unassembled WGS sequence"/>
</dbReference>
<evidence type="ECO:0008006" key="4">
    <source>
        <dbReference type="Google" id="ProtNLM"/>
    </source>
</evidence>
<keyword evidence="1" id="KW-0732">Signal</keyword>
<dbReference type="AlphaFoldDB" id="A0A8I0MZ35"/>
<feature type="signal peptide" evidence="1">
    <location>
        <begin position="1"/>
        <end position="18"/>
    </location>
</feature>
<protein>
    <recommendedName>
        <fullName evidence="4">DUF541 domain-containing protein</fullName>
    </recommendedName>
</protein>
<feature type="chain" id="PRO_5034004090" description="DUF541 domain-containing protein" evidence="1">
    <location>
        <begin position="19"/>
        <end position="218"/>
    </location>
</feature>
<evidence type="ECO:0000313" key="2">
    <source>
        <dbReference type="EMBL" id="MBE0348575.1"/>
    </source>
</evidence>
<reference evidence="2 3" key="1">
    <citation type="submission" date="2015-06" db="EMBL/GenBank/DDBJ databases">
        <title>Genome sequence of Pseudoalteromonas peptidolytica.</title>
        <authorList>
            <person name="Xie B.-B."/>
            <person name="Rong J.-C."/>
            <person name="Qin Q.-L."/>
            <person name="Zhang Y.-Z."/>
        </authorList>
    </citation>
    <scope>NUCLEOTIDE SEQUENCE [LARGE SCALE GENOMIC DNA]</scope>
    <source>
        <strain evidence="2 3">F12-50-A1</strain>
    </source>
</reference>
<proteinExistence type="predicted"/>
<evidence type="ECO:0000313" key="3">
    <source>
        <dbReference type="Proteomes" id="UP000660708"/>
    </source>
</evidence>
<gene>
    <name evidence="2" type="ORF">PPEP_b0356</name>
</gene>
<organism evidence="2 3">
    <name type="scientific">Pseudoalteromonas peptidolytica F12-50-A1</name>
    <dbReference type="NCBI Taxonomy" id="1315280"/>
    <lineage>
        <taxon>Bacteria</taxon>
        <taxon>Pseudomonadati</taxon>
        <taxon>Pseudomonadota</taxon>
        <taxon>Gammaproteobacteria</taxon>
        <taxon>Alteromonadales</taxon>
        <taxon>Pseudoalteromonadaceae</taxon>
        <taxon>Pseudoalteromonas</taxon>
    </lineage>
</organism>
<name>A0A8I0MZ35_9GAMM</name>
<keyword evidence="3" id="KW-1185">Reference proteome</keyword>
<comment type="caution">
    <text evidence="2">The sequence shown here is derived from an EMBL/GenBank/DDBJ whole genome shotgun (WGS) entry which is preliminary data.</text>
</comment>
<sequence length="218" mass="23959">MLKVATLVLSLFAFNAYADFSAIVIAYDTGDVPVNGSIDIEAEYIAMSVTLSSDAKYPSERAKLIKSLQNSIRSAASKSEGIDFQQGVISLSPQEKSSFSISKSYGRSAGSSFYILSKLRKGKDVYSATQDIYSFINRIKRPEDTSLRLGNTSLAISSPSEYRASLLEKIKLEINTTKEALGTGYKVSISGLENPVIVRQKDDKQVTLFIDYQVQFSE</sequence>
<dbReference type="RefSeq" id="WP_128731705.1">
    <property type="nucleotide sequence ID" value="NZ_AQHF01000034.1"/>
</dbReference>
<evidence type="ECO:0000256" key="1">
    <source>
        <dbReference type="SAM" id="SignalP"/>
    </source>
</evidence>